<organism evidence="2 3">
    <name type="scientific">Enterovirga rhinocerotis</name>
    <dbReference type="NCBI Taxonomy" id="1339210"/>
    <lineage>
        <taxon>Bacteria</taxon>
        <taxon>Pseudomonadati</taxon>
        <taxon>Pseudomonadota</taxon>
        <taxon>Alphaproteobacteria</taxon>
        <taxon>Hyphomicrobiales</taxon>
        <taxon>Methylobacteriaceae</taxon>
        <taxon>Enterovirga</taxon>
    </lineage>
</organism>
<protein>
    <submittedName>
        <fullName evidence="2">Uncharacterized protein DUF3108</fullName>
    </submittedName>
</protein>
<keyword evidence="3" id="KW-1185">Reference proteome</keyword>
<dbReference type="InterPro" id="IPR021457">
    <property type="entry name" value="DUF3108"/>
</dbReference>
<evidence type="ECO:0000313" key="3">
    <source>
        <dbReference type="Proteomes" id="UP000295122"/>
    </source>
</evidence>
<proteinExistence type="predicted"/>
<feature type="signal peptide" evidence="1">
    <location>
        <begin position="1"/>
        <end position="24"/>
    </location>
</feature>
<keyword evidence="1" id="KW-0732">Signal</keyword>
<dbReference type="EMBL" id="SNZR01000011">
    <property type="protein sequence ID" value="TDR93858.1"/>
    <property type="molecule type" value="Genomic_DNA"/>
</dbReference>
<dbReference type="AlphaFoldDB" id="A0A4R7C627"/>
<gene>
    <name evidence="2" type="ORF">EV668_1127</name>
</gene>
<comment type="caution">
    <text evidence="2">The sequence shown here is derived from an EMBL/GenBank/DDBJ whole genome shotgun (WGS) entry which is preliminary data.</text>
</comment>
<feature type="chain" id="PRO_5020499351" evidence="1">
    <location>
        <begin position="25"/>
        <end position="268"/>
    </location>
</feature>
<evidence type="ECO:0000256" key="1">
    <source>
        <dbReference type="SAM" id="SignalP"/>
    </source>
</evidence>
<name>A0A4R7C627_9HYPH</name>
<dbReference type="OrthoDB" id="7630100at2"/>
<evidence type="ECO:0000313" key="2">
    <source>
        <dbReference type="EMBL" id="TDR93858.1"/>
    </source>
</evidence>
<dbReference type="Pfam" id="PF11306">
    <property type="entry name" value="DUF3108"/>
    <property type="match status" value="1"/>
</dbReference>
<dbReference type="RefSeq" id="WP_133768822.1">
    <property type="nucleotide sequence ID" value="NZ_SNZR01000011.1"/>
</dbReference>
<reference evidence="2 3" key="1">
    <citation type="submission" date="2019-03" db="EMBL/GenBank/DDBJ databases">
        <title>Genomic Encyclopedia of Type Strains, Phase IV (KMG-IV): sequencing the most valuable type-strain genomes for metagenomic binning, comparative biology and taxonomic classification.</title>
        <authorList>
            <person name="Goeker M."/>
        </authorList>
    </citation>
    <scope>NUCLEOTIDE SEQUENCE [LARGE SCALE GENOMIC DNA]</scope>
    <source>
        <strain evidence="2 3">DSM 25903</strain>
    </source>
</reference>
<sequence>MRLLKRLSFAFAALSVVAPSAASAQSASLRVDYAITLAGLALGNAGLDGTFDDTRYDMKLTGKLTGLVGALSGNSVGGAAARGVVSNARVVSNGFSAQARSGSNERTVMMGVASGNVTSISIVPPFERRHEVVPLSDNDRRNIVDPLSGLVTVAANPGKLDDAANCNRTVPVFDGTQRFDIVMSYGGMRVVRKPGFTGPVVVCNVRYRPVAGHRADRPSVEFMRNNREMSVWLAPVQGTRLLVPIRISVQTMVGLSVVEAQRWAVNGR</sequence>
<accession>A0A4R7C627</accession>
<dbReference type="Proteomes" id="UP000295122">
    <property type="component" value="Unassembled WGS sequence"/>
</dbReference>